<dbReference type="GO" id="GO:0046912">
    <property type="term" value="F:acyltransferase activity, acyl groups converted into alkyl on transfer"/>
    <property type="evidence" value="ECO:0007669"/>
    <property type="project" value="InterPro"/>
</dbReference>
<evidence type="ECO:0000256" key="1">
    <source>
        <dbReference type="SAM" id="MobiDB-lite"/>
    </source>
</evidence>
<protein>
    <submittedName>
        <fullName evidence="2">Uncharacterized protein</fullName>
    </submittedName>
</protein>
<reference evidence="2" key="1">
    <citation type="journal article" date="2005" name="BMC Biol.">
        <title>The sequence of rice chromosomes 11 and 12, rich in disease resistance genes and recent gene duplications.</title>
        <authorList>
            <consortium name="The rice chromosomes 11 and 12 sequencing consortia"/>
        </authorList>
    </citation>
    <scope>NUCLEOTIDE SEQUENCE [LARGE SCALE GENOMIC DNA]</scope>
</reference>
<dbReference type="Gene3D" id="1.10.580.10">
    <property type="entry name" value="Citrate Synthase, domain 1"/>
    <property type="match status" value="1"/>
</dbReference>
<dbReference type="PANTHER" id="PTHR11739:SF8">
    <property type="entry name" value="CITRATE SYNTHASE, MITOCHONDRIAL"/>
    <property type="match status" value="1"/>
</dbReference>
<dbReference type="AlphaFoldDB" id="Q2R108"/>
<dbReference type="InterPro" id="IPR036969">
    <property type="entry name" value="Citrate_synthase_sf"/>
</dbReference>
<dbReference type="EMBL" id="DP000010">
    <property type="protein sequence ID" value="ABA94839.1"/>
    <property type="molecule type" value="Genomic_DNA"/>
</dbReference>
<accession>Q2R108</accession>
<proteinExistence type="predicted"/>
<dbReference type="Gene3D" id="1.10.230.10">
    <property type="entry name" value="Cytochrome P450-Terp, domain 2"/>
    <property type="match status" value="1"/>
</dbReference>
<reference evidence="2" key="2">
    <citation type="submission" date="2005-04" db="EMBL/GenBank/DDBJ databases">
        <authorList>
            <person name="Buell C.R."/>
            <person name="Wing R.A."/>
            <person name="McCombie W.A."/>
            <person name="Ouyang S."/>
        </authorList>
    </citation>
    <scope>NUCLEOTIDE SEQUENCE</scope>
</reference>
<dbReference type="InterPro" id="IPR002020">
    <property type="entry name" value="Citrate_synthase"/>
</dbReference>
<organism evidence="2">
    <name type="scientific">Oryza sativa subsp. japonica</name>
    <name type="common">Rice</name>
    <dbReference type="NCBI Taxonomy" id="39947"/>
    <lineage>
        <taxon>Eukaryota</taxon>
        <taxon>Viridiplantae</taxon>
        <taxon>Streptophyta</taxon>
        <taxon>Embryophyta</taxon>
        <taxon>Tracheophyta</taxon>
        <taxon>Spermatophyta</taxon>
        <taxon>Magnoliopsida</taxon>
        <taxon>Liliopsida</taxon>
        <taxon>Poales</taxon>
        <taxon>Poaceae</taxon>
        <taxon>BOP clade</taxon>
        <taxon>Oryzoideae</taxon>
        <taxon>Oryzeae</taxon>
        <taxon>Oryzinae</taxon>
        <taxon>Oryza</taxon>
        <taxon>Oryza sativa</taxon>
    </lineage>
</organism>
<dbReference type="PANTHER" id="PTHR11739">
    <property type="entry name" value="CITRATE SYNTHASE"/>
    <property type="match status" value="1"/>
</dbReference>
<feature type="region of interest" description="Disordered" evidence="1">
    <location>
        <begin position="1"/>
        <end position="23"/>
    </location>
</feature>
<name>Q2R108_ORYSJ</name>
<sequence>MAAPTDSGGQAKVGGGRSEEEDDRWSGYCRSLSLRWISMLKISKRGTTLPSHTQGHVYETINALPVITHPMTVYHRIDGTSAYHSSEIKSMFCCHLFEGVFILEMVESLKRLTTKECQIEVGSALGGPYLSLVAALNGFAGPLHGMSNQEVLLWIKPITGQIGSDIRTDLLKECVENTKQWKGISVYLFEEEIFKLYEVVPPMSLSLASRIENLFQNEYLSKACLPLFVCISLFFGVLRTIGVGSQISCPPYQVKDRRVLDNTLSNIVKYGVPVVFINEEILKARTPHQVLMKVEIPAEKFHDKNENLMKVKMKIERLNKVLMKVGKSSALSY</sequence>
<dbReference type="SUPFAM" id="SSF48256">
    <property type="entry name" value="Citrate synthase"/>
    <property type="match status" value="1"/>
</dbReference>
<evidence type="ECO:0000313" key="2">
    <source>
        <dbReference type="EMBL" id="ABA94839.1"/>
    </source>
</evidence>
<gene>
    <name evidence="2" type="ordered locus">LOC_Os11g40750</name>
</gene>
<reference evidence="2" key="3">
    <citation type="submission" date="2006-01" db="EMBL/GenBank/DDBJ databases">
        <authorList>
            <person name="Buell R."/>
        </authorList>
    </citation>
    <scope>NUCLEOTIDE SEQUENCE</scope>
</reference>
<dbReference type="Pfam" id="PF00285">
    <property type="entry name" value="Citrate_synt"/>
    <property type="match status" value="1"/>
</dbReference>
<dbReference type="InterPro" id="IPR016142">
    <property type="entry name" value="Citrate_synth-like_lrg_a-sub"/>
</dbReference>
<dbReference type="InterPro" id="IPR016143">
    <property type="entry name" value="Citrate_synth-like_sm_a-sub"/>
</dbReference>